<sequence length="244" mass="26749">MQSFLTPEQHADLYDAENTWTVAEDFFLGFIDEQPRSRVLDLGCGTGRLTIALAEAGHRVTGLDPHAGSLAAARAKPGAHAVDWIDGTSAQLPPDAVFDAVLMSSHVAQAINDDNEWHRTLADVHRALRPGGRLVFDSRDPQARAWERWTPGTTRSQHTLPDGTGVQLWIDAQERERGLVAITEHRLLADGNREFEDAVLAFRNEQQLRTDLAASGLCVDSVLGGWQREPVGRGAGELIVVAHR</sequence>
<evidence type="ECO:0000256" key="1">
    <source>
        <dbReference type="ARBA" id="ARBA00022603"/>
    </source>
</evidence>
<evidence type="ECO:0000256" key="2">
    <source>
        <dbReference type="ARBA" id="ARBA00022679"/>
    </source>
</evidence>
<keyword evidence="3" id="KW-0949">S-adenosyl-L-methionine</keyword>
<organism evidence="5 6">
    <name type="scientific">Paeniglutamicibacter psychrophenolicus</name>
    <dbReference type="NCBI Taxonomy" id="257454"/>
    <lineage>
        <taxon>Bacteria</taxon>
        <taxon>Bacillati</taxon>
        <taxon>Actinomycetota</taxon>
        <taxon>Actinomycetes</taxon>
        <taxon>Micrococcales</taxon>
        <taxon>Micrococcaceae</taxon>
        <taxon>Paeniglutamicibacter</taxon>
    </lineage>
</organism>
<dbReference type="InterPro" id="IPR029063">
    <property type="entry name" value="SAM-dependent_MTases_sf"/>
</dbReference>
<evidence type="ECO:0000313" key="6">
    <source>
        <dbReference type="Proteomes" id="UP000766570"/>
    </source>
</evidence>
<keyword evidence="1 5" id="KW-0489">Methyltransferase</keyword>
<dbReference type="Gene3D" id="3.40.50.150">
    <property type="entry name" value="Vaccinia Virus protein VP39"/>
    <property type="match status" value="1"/>
</dbReference>
<keyword evidence="6" id="KW-1185">Reference proteome</keyword>
<dbReference type="Pfam" id="PF13649">
    <property type="entry name" value="Methyltransf_25"/>
    <property type="match status" value="1"/>
</dbReference>
<comment type="caution">
    <text evidence="5">The sequence shown here is derived from an EMBL/GenBank/DDBJ whole genome shotgun (WGS) entry which is preliminary data.</text>
</comment>
<dbReference type="EMBL" id="JAGIOE010000001">
    <property type="protein sequence ID" value="MBP2373611.1"/>
    <property type="molecule type" value="Genomic_DNA"/>
</dbReference>
<reference evidence="5 6" key="1">
    <citation type="submission" date="2021-03" db="EMBL/GenBank/DDBJ databases">
        <title>Sequencing the genomes of 1000 actinobacteria strains.</title>
        <authorList>
            <person name="Klenk H.-P."/>
        </authorList>
    </citation>
    <scope>NUCLEOTIDE SEQUENCE [LARGE SCALE GENOMIC DNA]</scope>
    <source>
        <strain evidence="5 6">DSM 15454</strain>
    </source>
</reference>
<accession>A0ABS4WBM8</accession>
<name>A0ABS4WBM8_9MICC</name>
<evidence type="ECO:0000256" key="3">
    <source>
        <dbReference type="ARBA" id="ARBA00022691"/>
    </source>
</evidence>
<dbReference type="RefSeq" id="WP_209906777.1">
    <property type="nucleotide sequence ID" value="NZ_BAAAMI010000011.1"/>
</dbReference>
<dbReference type="GO" id="GO:0032259">
    <property type="term" value="P:methylation"/>
    <property type="evidence" value="ECO:0007669"/>
    <property type="project" value="UniProtKB-KW"/>
</dbReference>
<dbReference type="CDD" id="cd02440">
    <property type="entry name" value="AdoMet_MTases"/>
    <property type="match status" value="1"/>
</dbReference>
<evidence type="ECO:0000259" key="4">
    <source>
        <dbReference type="Pfam" id="PF13649"/>
    </source>
</evidence>
<evidence type="ECO:0000313" key="5">
    <source>
        <dbReference type="EMBL" id="MBP2373611.1"/>
    </source>
</evidence>
<dbReference type="PANTHER" id="PTHR43464:SF19">
    <property type="entry name" value="UBIQUINONE BIOSYNTHESIS O-METHYLTRANSFERASE, MITOCHONDRIAL"/>
    <property type="match status" value="1"/>
</dbReference>
<dbReference type="InterPro" id="IPR041698">
    <property type="entry name" value="Methyltransf_25"/>
</dbReference>
<dbReference type="GO" id="GO:0008168">
    <property type="term" value="F:methyltransferase activity"/>
    <property type="evidence" value="ECO:0007669"/>
    <property type="project" value="UniProtKB-KW"/>
</dbReference>
<dbReference type="PANTHER" id="PTHR43464">
    <property type="entry name" value="METHYLTRANSFERASE"/>
    <property type="match status" value="1"/>
</dbReference>
<gene>
    <name evidence="5" type="ORF">JOF46_001523</name>
</gene>
<protein>
    <submittedName>
        <fullName evidence="5">SAM-dependent methyltransferase</fullName>
    </submittedName>
</protein>
<dbReference type="Proteomes" id="UP000766570">
    <property type="component" value="Unassembled WGS sequence"/>
</dbReference>
<feature type="domain" description="Methyltransferase" evidence="4">
    <location>
        <begin position="39"/>
        <end position="132"/>
    </location>
</feature>
<dbReference type="SUPFAM" id="SSF53335">
    <property type="entry name" value="S-adenosyl-L-methionine-dependent methyltransferases"/>
    <property type="match status" value="1"/>
</dbReference>
<keyword evidence="2" id="KW-0808">Transferase</keyword>
<proteinExistence type="predicted"/>